<feature type="non-terminal residue" evidence="1">
    <location>
        <position position="1"/>
    </location>
</feature>
<accession>X0VMQ4</accession>
<proteinExistence type="predicted"/>
<sequence length="95" mass="10878">EERKARVSIKKEINRLRGVGAIAISQPNPRTKSGRAKLEAMERAYQEIRKKGLTGERGSEKRLNKSTIETLRKAFRDPKTGKLPGEYYALMRSLY</sequence>
<reference evidence="1" key="1">
    <citation type="journal article" date="2014" name="Front. Microbiol.">
        <title>High frequency of phylogenetically diverse reductive dehalogenase-homologous genes in deep subseafloor sedimentary metagenomes.</title>
        <authorList>
            <person name="Kawai M."/>
            <person name="Futagami T."/>
            <person name="Toyoda A."/>
            <person name="Takaki Y."/>
            <person name="Nishi S."/>
            <person name="Hori S."/>
            <person name="Arai W."/>
            <person name="Tsubouchi T."/>
            <person name="Morono Y."/>
            <person name="Uchiyama I."/>
            <person name="Ito T."/>
            <person name="Fujiyama A."/>
            <person name="Inagaki F."/>
            <person name="Takami H."/>
        </authorList>
    </citation>
    <scope>NUCLEOTIDE SEQUENCE</scope>
    <source>
        <strain evidence="1">Expedition CK06-06</strain>
    </source>
</reference>
<comment type="caution">
    <text evidence="1">The sequence shown here is derived from an EMBL/GenBank/DDBJ whole genome shotgun (WGS) entry which is preliminary data.</text>
</comment>
<evidence type="ECO:0000313" key="1">
    <source>
        <dbReference type="EMBL" id="GAG01841.1"/>
    </source>
</evidence>
<dbReference type="EMBL" id="BARS01021281">
    <property type="protein sequence ID" value="GAG01841.1"/>
    <property type="molecule type" value="Genomic_DNA"/>
</dbReference>
<name>X0VMQ4_9ZZZZ</name>
<organism evidence="1">
    <name type="scientific">marine sediment metagenome</name>
    <dbReference type="NCBI Taxonomy" id="412755"/>
    <lineage>
        <taxon>unclassified sequences</taxon>
        <taxon>metagenomes</taxon>
        <taxon>ecological metagenomes</taxon>
    </lineage>
</organism>
<protein>
    <submittedName>
        <fullName evidence="1">Uncharacterized protein</fullName>
    </submittedName>
</protein>
<dbReference type="AlphaFoldDB" id="X0VMQ4"/>
<gene>
    <name evidence="1" type="ORF">S01H1_34205</name>
</gene>